<dbReference type="Proteomes" id="UP001059950">
    <property type="component" value="Chromosome"/>
</dbReference>
<keyword evidence="2" id="KW-1185">Reference proteome</keyword>
<proteinExistence type="predicted"/>
<organism evidence="1 2">
    <name type="scientific">Amphritea atlantica</name>
    <dbReference type="NCBI Taxonomy" id="355243"/>
    <lineage>
        <taxon>Bacteria</taxon>
        <taxon>Pseudomonadati</taxon>
        <taxon>Pseudomonadota</taxon>
        <taxon>Gammaproteobacteria</taxon>
        <taxon>Oceanospirillales</taxon>
        <taxon>Oceanospirillaceae</taxon>
        <taxon>Amphritea</taxon>
    </lineage>
</organism>
<evidence type="ECO:0000313" key="2">
    <source>
        <dbReference type="Proteomes" id="UP001059950"/>
    </source>
</evidence>
<dbReference type="EMBL" id="CP073344">
    <property type="protein sequence ID" value="UTW03346.1"/>
    <property type="molecule type" value="Genomic_DNA"/>
</dbReference>
<dbReference type="InterPro" id="IPR021516">
    <property type="entry name" value="DUF3179"/>
</dbReference>
<accession>A0ABY5GTN8</accession>
<reference evidence="1" key="1">
    <citation type="submission" date="2021-04" db="EMBL/GenBank/DDBJ databases">
        <title>Oceanospirillales bacteria with DddD are important DMSP degraders in coastal seawater.</title>
        <authorList>
            <person name="Liu J."/>
        </authorList>
    </citation>
    <scope>NUCLEOTIDE SEQUENCE</scope>
    <source>
        <strain evidence="1">GY6</strain>
    </source>
</reference>
<name>A0ABY5GTN8_9GAMM</name>
<evidence type="ECO:0000313" key="1">
    <source>
        <dbReference type="EMBL" id="UTW03346.1"/>
    </source>
</evidence>
<gene>
    <name evidence="1" type="ORF">KDX31_18860</name>
</gene>
<dbReference type="Pfam" id="PF11376">
    <property type="entry name" value="DUF3179"/>
    <property type="match status" value="1"/>
</dbReference>
<sequence length="320" mass="35825">MTGKGLTWGRFYTAWICALLLVPLAVSARTLNGFDLSDSLLYQGHIMPGGPAKDGIPAIDRPVFEQPDQAAWLKPGSRVLGVVHNGIAKAYPIAILNWHEIVNDRFSDEGVVVTYCPLCGSGVVYRARVAEQSLTFGVSGLLYNSDVLLYDRQTGSLWSQLHNYAISGPMKGQPLAQLPSSHTRWDRWREQHPQTLVLSRNTGSIRDYNRNPYSGYDESPLLFFPVEFMSRAYHPKERVIGIELDGIAKAYPFAELAKLGDNGVVEDRLGSVSVVIEYDAEQRDGKVLQGDRELVSTNLFWFAWFAFHPQTEVFTVEEDK</sequence>
<protein>
    <submittedName>
        <fullName evidence="1">DUF3179 domain-containing protein</fullName>
    </submittedName>
</protein>